<evidence type="ECO:0000259" key="4">
    <source>
        <dbReference type="PROSITE" id="PS50897"/>
    </source>
</evidence>
<evidence type="ECO:0000256" key="2">
    <source>
        <dbReference type="ARBA" id="ARBA00022737"/>
    </source>
</evidence>
<gene>
    <name evidence="6" type="primary">LOC105141170</name>
</gene>
<dbReference type="Gene3D" id="2.130.10.10">
    <property type="entry name" value="YVTN repeat-like/Quinoprotein amine dehydrogenase"/>
    <property type="match status" value="2"/>
</dbReference>
<dbReference type="Proteomes" id="UP000694918">
    <property type="component" value="Unplaced"/>
</dbReference>
<dbReference type="InterPro" id="IPR051350">
    <property type="entry name" value="WD_repeat-ST_regulator"/>
</dbReference>
<feature type="repeat" description="WD" evidence="3">
    <location>
        <begin position="256"/>
        <end position="297"/>
    </location>
</feature>
<dbReference type="SUPFAM" id="SSF50978">
    <property type="entry name" value="WD40 repeat-like"/>
    <property type="match status" value="1"/>
</dbReference>
<dbReference type="InterPro" id="IPR015943">
    <property type="entry name" value="WD40/YVTN_repeat-like_dom_sf"/>
</dbReference>
<proteinExistence type="predicted"/>
<dbReference type="PROSITE" id="PS00678">
    <property type="entry name" value="WD_REPEATS_1"/>
    <property type="match status" value="1"/>
</dbReference>
<dbReference type="InterPro" id="IPR019775">
    <property type="entry name" value="WD40_repeat_CS"/>
</dbReference>
<dbReference type="PROSITE" id="PS50897">
    <property type="entry name" value="CTLH"/>
    <property type="match status" value="1"/>
</dbReference>
<protein>
    <submittedName>
        <fullName evidence="6">WD repeat-containing protein 26</fullName>
    </submittedName>
</protein>
<dbReference type="KEGG" id="peu:105141170"/>
<accession>A0AAJ6VE94</accession>
<reference evidence="6" key="1">
    <citation type="submission" date="2025-08" db="UniProtKB">
        <authorList>
            <consortium name="RefSeq"/>
        </authorList>
    </citation>
    <scope>IDENTIFICATION</scope>
</reference>
<dbReference type="AlphaFoldDB" id="A0AAJ6VE94"/>
<dbReference type="PROSITE" id="PS50082">
    <property type="entry name" value="WD_REPEATS_2"/>
    <property type="match status" value="3"/>
</dbReference>
<evidence type="ECO:0000256" key="1">
    <source>
        <dbReference type="ARBA" id="ARBA00022574"/>
    </source>
</evidence>
<evidence type="ECO:0000313" key="5">
    <source>
        <dbReference type="Proteomes" id="UP000694918"/>
    </source>
</evidence>
<dbReference type="InterPro" id="IPR001680">
    <property type="entry name" value="WD40_rpt"/>
</dbReference>
<keyword evidence="1 3" id="KW-0853">WD repeat</keyword>
<dbReference type="Pfam" id="PF00400">
    <property type="entry name" value="WD40"/>
    <property type="match status" value="3"/>
</dbReference>
<evidence type="ECO:0000256" key="3">
    <source>
        <dbReference type="PROSITE-ProRule" id="PRU00221"/>
    </source>
</evidence>
<evidence type="ECO:0000313" key="6">
    <source>
        <dbReference type="RefSeq" id="XP_011046605.1"/>
    </source>
</evidence>
<dbReference type="PROSITE" id="PS50294">
    <property type="entry name" value="WD_REPEATS_REGION"/>
    <property type="match status" value="3"/>
</dbReference>
<feature type="repeat" description="WD" evidence="3">
    <location>
        <begin position="212"/>
        <end position="253"/>
    </location>
</feature>
<organism evidence="5 6">
    <name type="scientific">Populus euphratica</name>
    <name type="common">Euphrates poplar</name>
    <dbReference type="NCBI Taxonomy" id="75702"/>
    <lineage>
        <taxon>Eukaryota</taxon>
        <taxon>Viridiplantae</taxon>
        <taxon>Streptophyta</taxon>
        <taxon>Embryophyta</taxon>
        <taxon>Tracheophyta</taxon>
        <taxon>Spermatophyta</taxon>
        <taxon>Magnoliopsida</taxon>
        <taxon>eudicotyledons</taxon>
        <taxon>Gunneridae</taxon>
        <taxon>Pentapetalae</taxon>
        <taxon>rosids</taxon>
        <taxon>fabids</taxon>
        <taxon>Malpighiales</taxon>
        <taxon>Salicaceae</taxon>
        <taxon>Saliceae</taxon>
        <taxon>Populus</taxon>
    </lineage>
</organism>
<dbReference type="GeneID" id="105141170"/>
<dbReference type="InterPro" id="IPR036322">
    <property type="entry name" value="WD40_repeat_dom_sf"/>
</dbReference>
<dbReference type="PANTHER" id="PTHR22838:SF6">
    <property type="entry name" value="WD REPEAT-CONTAINING PROTEIN 26 HOMOLOG"/>
    <property type="match status" value="1"/>
</dbReference>
<dbReference type="PANTHER" id="PTHR22838">
    <property type="entry name" value="WD REPEAT PROTEIN 26-RELATED"/>
    <property type="match status" value="1"/>
</dbReference>
<dbReference type="InterPro" id="IPR006595">
    <property type="entry name" value="CTLH_C"/>
</dbReference>
<feature type="domain" description="CTLH" evidence="4">
    <location>
        <begin position="48"/>
        <end position="106"/>
    </location>
</feature>
<sequence>MAQLVETVGSKGVVKRTEFVRIITRALQSLGYEEIGTLLENQSGIPLQSQEISSFKNQVLAGNWDQSVETLHAISLLDESTLTSQASFLIWEQQFLEFLRDDRILDSLNTLRKKIAPLDINSNRVQELASCTISRPEDLNIESRPEILEKLHNFLPSSLMIHPTRLESIIEEAISLRRLSCLYHNISDRNVSLYSDHKCGMSRLPCQAKQILHMHVDEVWFLQFSHNGKYLASSSKDESAIIWEVTDGGEVLFGHILGHEKPVLSVSWSPDDDQLLTCGEGEVIKRWEANSGRLLHVYERTDFGFISCAWCPVGFILAGTTDQSIILLDLEGAEMDCWKNYALRMSEMAITNDGTRILSIYEDRSIAVIDREKKKILRLLPQEGVITSFSLSNDNKVLLVNLLNRGIHFWSLLEGYEGLISRYEGRISTRFIIRSCLGGLEETFIASGSEDSRVFIWHRGQRIPIMQLQSIHTGTVNCVSWNPTNIHMLASASDDHKIVIWGPPSSSQKLKLQGYERDGF</sequence>
<dbReference type="RefSeq" id="XP_011046605.1">
    <property type="nucleotide sequence ID" value="XM_011048303.1"/>
</dbReference>
<dbReference type="SMART" id="SM00320">
    <property type="entry name" value="WD40"/>
    <property type="match status" value="7"/>
</dbReference>
<name>A0AAJ6VE94_POPEU</name>
<feature type="repeat" description="WD" evidence="3">
    <location>
        <begin position="469"/>
        <end position="501"/>
    </location>
</feature>
<dbReference type="Pfam" id="PF23627">
    <property type="entry name" value="LisH_WDR26"/>
    <property type="match status" value="1"/>
</dbReference>
<keyword evidence="2" id="KW-0677">Repeat</keyword>
<keyword evidence="5" id="KW-1185">Reference proteome</keyword>